<dbReference type="AlphaFoldDB" id="A0AAJ0CDE2"/>
<evidence type="ECO:0000313" key="4">
    <source>
        <dbReference type="Proteomes" id="UP001251528"/>
    </source>
</evidence>
<feature type="region of interest" description="Disordered" evidence="1">
    <location>
        <begin position="125"/>
        <end position="182"/>
    </location>
</feature>
<feature type="chain" id="PRO_5042464379" evidence="2">
    <location>
        <begin position="26"/>
        <end position="477"/>
    </location>
</feature>
<feature type="compositionally biased region" description="Polar residues" evidence="1">
    <location>
        <begin position="248"/>
        <end position="261"/>
    </location>
</feature>
<keyword evidence="2" id="KW-0732">Signal</keyword>
<name>A0AAJ0CDE2_9HYPO</name>
<gene>
    <name evidence="3" type="ORF">QQS21_011420</name>
</gene>
<comment type="caution">
    <text evidence="3">The sequence shown here is derived from an EMBL/GenBank/DDBJ whole genome shotgun (WGS) entry which is preliminary data.</text>
</comment>
<organism evidence="3 4">
    <name type="scientific">Conoideocrella luteorostrata</name>
    <dbReference type="NCBI Taxonomy" id="1105319"/>
    <lineage>
        <taxon>Eukaryota</taxon>
        <taxon>Fungi</taxon>
        <taxon>Dikarya</taxon>
        <taxon>Ascomycota</taxon>
        <taxon>Pezizomycotina</taxon>
        <taxon>Sordariomycetes</taxon>
        <taxon>Hypocreomycetidae</taxon>
        <taxon>Hypocreales</taxon>
        <taxon>Clavicipitaceae</taxon>
        <taxon>Conoideocrella</taxon>
    </lineage>
</organism>
<evidence type="ECO:0000313" key="3">
    <source>
        <dbReference type="EMBL" id="KAK2590896.1"/>
    </source>
</evidence>
<evidence type="ECO:0000256" key="1">
    <source>
        <dbReference type="SAM" id="MobiDB-lite"/>
    </source>
</evidence>
<reference evidence="3" key="1">
    <citation type="submission" date="2023-06" db="EMBL/GenBank/DDBJ databases">
        <title>Conoideocrella luteorostrata (Hypocreales: Clavicipitaceae), a potential biocontrol fungus for elongate hemlock scale in United States Christmas tree production areas.</title>
        <authorList>
            <person name="Barrett H."/>
            <person name="Lovett B."/>
            <person name="Macias A.M."/>
            <person name="Stajich J.E."/>
            <person name="Kasson M.T."/>
        </authorList>
    </citation>
    <scope>NUCLEOTIDE SEQUENCE</scope>
    <source>
        <strain evidence="3">ARSEF 14590</strain>
    </source>
</reference>
<proteinExistence type="predicted"/>
<feature type="compositionally biased region" description="Polar residues" evidence="1">
    <location>
        <begin position="128"/>
        <end position="139"/>
    </location>
</feature>
<dbReference type="EMBL" id="JASWJB010000385">
    <property type="protein sequence ID" value="KAK2590896.1"/>
    <property type="molecule type" value="Genomic_DNA"/>
</dbReference>
<feature type="compositionally biased region" description="Low complexity" evidence="1">
    <location>
        <begin position="342"/>
        <end position="354"/>
    </location>
</feature>
<protein>
    <submittedName>
        <fullName evidence="3">Uncharacterized protein</fullName>
    </submittedName>
</protein>
<accession>A0AAJ0CDE2</accession>
<feature type="region of interest" description="Disordered" evidence="1">
    <location>
        <begin position="239"/>
        <end position="261"/>
    </location>
</feature>
<evidence type="ECO:0000256" key="2">
    <source>
        <dbReference type="SAM" id="SignalP"/>
    </source>
</evidence>
<feature type="signal peptide" evidence="2">
    <location>
        <begin position="1"/>
        <end position="25"/>
    </location>
</feature>
<sequence length="477" mass="51452">MKPQILSIGLVPTILLGWLIPCVLALNAPLEHDVGHGQGGRILAAAPEESPPDYEAPTYGYGYPPPYQYETSTLTSSTTSFWTHSISNVVTATSVVTVSDQSSSTSDPWVDSSVLGITGTLTSTTSTMPGYSASTTPTFSSSEAAKNTSSSLSLPTSTPHTSTDNGVTDATSSTADASSTLTKHTTATVTKDLTLTSWASSETSFESSQLPVTASSSSTDNFGSVRTNTSTRYFNPSTYSDKSRTFDSRTTSTAYSPTVTEGNPRTKTYFSSQWANSTVTSTPGASIPSTTQHLSIPLTTVLTVTTVSISATVTNETQTVPLSSGVSPSRSFQTTPNPPFPTSANTTSSYSRSSDSPWYIYGALKRDQQNLHMDLLISAVPKYEYYPGHRNWPFHRASLGEYQFSRPMDTNCSHIDYVLPPYINGKNPVYLQAQLKSAFYRADIKDPNYFFATVPNSIKHDLSRTGDIQYCYFLSSS</sequence>
<dbReference type="Proteomes" id="UP001251528">
    <property type="component" value="Unassembled WGS sequence"/>
</dbReference>
<feature type="compositionally biased region" description="Low complexity" evidence="1">
    <location>
        <begin position="140"/>
        <end position="182"/>
    </location>
</feature>
<keyword evidence="4" id="KW-1185">Reference proteome</keyword>
<feature type="compositionally biased region" description="Polar residues" evidence="1">
    <location>
        <begin position="318"/>
        <end position="335"/>
    </location>
</feature>
<feature type="region of interest" description="Disordered" evidence="1">
    <location>
        <begin position="318"/>
        <end position="354"/>
    </location>
</feature>